<dbReference type="FunFam" id="1.10.10.10:FF:000163">
    <property type="entry name" value="MarR family transcriptional regulator"/>
    <property type="match status" value="1"/>
</dbReference>
<dbReference type="InterPro" id="IPR039422">
    <property type="entry name" value="MarR/SlyA-like"/>
</dbReference>
<dbReference type="GO" id="GO:0003677">
    <property type="term" value="F:DNA binding"/>
    <property type="evidence" value="ECO:0007669"/>
    <property type="project" value="UniProtKB-KW"/>
</dbReference>
<proteinExistence type="predicted"/>
<dbReference type="SUPFAM" id="SSF46785">
    <property type="entry name" value="Winged helix' DNA-binding domain"/>
    <property type="match status" value="1"/>
</dbReference>
<name>X7EF14_9RHOB</name>
<comment type="subcellular location">
    <subcellularLocation>
        <location evidence="1">Cytoplasm</location>
    </subcellularLocation>
</comment>
<dbReference type="PRINTS" id="PR00598">
    <property type="entry name" value="HTHMARR"/>
</dbReference>
<evidence type="ECO:0000259" key="6">
    <source>
        <dbReference type="PROSITE" id="PS50995"/>
    </source>
</evidence>
<evidence type="ECO:0000313" key="7">
    <source>
        <dbReference type="EMBL" id="ETX13806.1"/>
    </source>
</evidence>
<evidence type="ECO:0000256" key="1">
    <source>
        <dbReference type="ARBA" id="ARBA00004496"/>
    </source>
</evidence>
<dbReference type="RefSeq" id="WP_037264342.1">
    <property type="nucleotide sequence ID" value="NZ_JALZ01000018.1"/>
</dbReference>
<dbReference type="Proteomes" id="UP000022447">
    <property type="component" value="Unassembled WGS sequence"/>
</dbReference>
<sequence>MTETQSDPALEELLCFDLYAAQHAFGRLYKPLLGPLDLTYPQYLVMRTLWAGAPQSVGEIGKRLKLETNTLTPLLKRLEAQGRVSRSRDPVDERRVVVTLTEAGAALEAEARDIPNRIAAATGLSAPEIRELQERLRRLTASITAVS</sequence>
<dbReference type="GO" id="GO:0005737">
    <property type="term" value="C:cytoplasm"/>
    <property type="evidence" value="ECO:0007669"/>
    <property type="project" value="UniProtKB-SubCell"/>
</dbReference>
<dbReference type="InterPro" id="IPR036390">
    <property type="entry name" value="WH_DNA-bd_sf"/>
</dbReference>
<keyword evidence="8" id="KW-1185">Reference proteome</keyword>
<dbReference type="SMART" id="SM00347">
    <property type="entry name" value="HTH_MARR"/>
    <property type="match status" value="1"/>
</dbReference>
<dbReference type="GO" id="GO:0003700">
    <property type="term" value="F:DNA-binding transcription factor activity"/>
    <property type="evidence" value="ECO:0007669"/>
    <property type="project" value="InterPro"/>
</dbReference>
<protein>
    <submittedName>
        <fullName evidence="7">MarR family transcriptional regulator</fullName>
    </submittedName>
</protein>
<keyword evidence="3" id="KW-0805">Transcription regulation</keyword>
<dbReference type="OrthoDB" id="9806864at2"/>
<keyword evidence="2" id="KW-0963">Cytoplasm</keyword>
<dbReference type="PANTHER" id="PTHR33164">
    <property type="entry name" value="TRANSCRIPTIONAL REGULATOR, MARR FAMILY"/>
    <property type="match status" value="1"/>
</dbReference>
<evidence type="ECO:0000256" key="5">
    <source>
        <dbReference type="ARBA" id="ARBA00023163"/>
    </source>
</evidence>
<dbReference type="GO" id="GO:0006950">
    <property type="term" value="P:response to stress"/>
    <property type="evidence" value="ECO:0007669"/>
    <property type="project" value="TreeGrafter"/>
</dbReference>
<dbReference type="eggNOG" id="COG1846">
    <property type="taxonomic scope" value="Bacteria"/>
</dbReference>
<dbReference type="PANTHER" id="PTHR33164:SF5">
    <property type="entry name" value="ORGANIC HYDROPEROXIDE RESISTANCE TRANSCRIPTIONAL REGULATOR"/>
    <property type="match status" value="1"/>
</dbReference>
<keyword evidence="4" id="KW-0238">DNA-binding</keyword>
<gene>
    <name evidence="7" type="ORF">OCH239_06970</name>
</gene>
<dbReference type="AlphaFoldDB" id="X7EF14"/>
<dbReference type="STRING" id="1449350.OCH239_06970"/>
<dbReference type="InterPro" id="IPR000835">
    <property type="entry name" value="HTH_MarR-typ"/>
</dbReference>
<reference evidence="7 8" key="1">
    <citation type="submission" date="2014-01" db="EMBL/GenBank/DDBJ databases">
        <title>Roseivivax halodurans JCM 10272 Genome Sequencing.</title>
        <authorList>
            <person name="Lai Q."/>
            <person name="Li G."/>
            <person name="Shao Z."/>
        </authorList>
    </citation>
    <scope>NUCLEOTIDE SEQUENCE [LARGE SCALE GENOMIC DNA]</scope>
    <source>
        <strain evidence="7 8">JCM 10272</strain>
    </source>
</reference>
<feature type="domain" description="HTH marR-type" evidence="6">
    <location>
        <begin position="11"/>
        <end position="141"/>
    </location>
</feature>
<evidence type="ECO:0000256" key="3">
    <source>
        <dbReference type="ARBA" id="ARBA00023015"/>
    </source>
</evidence>
<dbReference type="InterPro" id="IPR055166">
    <property type="entry name" value="Transc_reg_Sar_Rot_HTH"/>
</dbReference>
<dbReference type="PATRIC" id="fig|1449350.3.peg.3080"/>
<evidence type="ECO:0000313" key="8">
    <source>
        <dbReference type="Proteomes" id="UP000022447"/>
    </source>
</evidence>
<accession>X7EF14</accession>
<comment type="caution">
    <text evidence="7">The sequence shown here is derived from an EMBL/GenBank/DDBJ whole genome shotgun (WGS) entry which is preliminary data.</text>
</comment>
<organism evidence="7 8">
    <name type="scientific">Roseivivax halodurans JCM 10272</name>
    <dbReference type="NCBI Taxonomy" id="1449350"/>
    <lineage>
        <taxon>Bacteria</taxon>
        <taxon>Pseudomonadati</taxon>
        <taxon>Pseudomonadota</taxon>
        <taxon>Alphaproteobacteria</taxon>
        <taxon>Rhodobacterales</taxon>
        <taxon>Roseobacteraceae</taxon>
        <taxon>Roseivivax</taxon>
    </lineage>
</organism>
<evidence type="ECO:0000256" key="2">
    <source>
        <dbReference type="ARBA" id="ARBA00022490"/>
    </source>
</evidence>
<dbReference type="Pfam" id="PF22381">
    <property type="entry name" value="Staph_reg_Sar_Rot"/>
    <property type="match status" value="1"/>
</dbReference>
<keyword evidence="5" id="KW-0804">Transcription</keyword>
<dbReference type="InterPro" id="IPR036388">
    <property type="entry name" value="WH-like_DNA-bd_sf"/>
</dbReference>
<dbReference type="EMBL" id="JALZ01000018">
    <property type="protein sequence ID" value="ETX13806.1"/>
    <property type="molecule type" value="Genomic_DNA"/>
</dbReference>
<dbReference type="PROSITE" id="PS50995">
    <property type="entry name" value="HTH_MARR_2"/>
    <property type="match status" value="1"/>
</dbReference>
<evidence type="ECO:0000256" key="4">
    <source>
        <dbReference type="ARBA" id="ARBA00023125"/>
    </source>
</evidence>
<dbReference type="Gene3D" id="1.10.10.10">
    <property type="entry name" value="Winged helix-like DNA-binding domain superfamily/Winged helix DNA-binding domain"/>
    <property type="match status" value="1"/>
</dbReference>